<dbReference type="KEGG" id="pvo:PVOR_19274"/>
<keyword evidence="2" id="KW-1185">Reference proteome</keyword>
<dbReference type="Proteomes" id="UP000003094">
    <property type="component" value="Unassembled WGS sequence"/>
</dbReference>
<proteinExistence type="predicted"/>
<comment type="caution">
    <text evidence="1">The sequence shown here is derived from an EMBL/GenBank/DDBJ whole genome shotgun (WGS) entry which is preliminary data.</text>
</comment>
<protein>
    <submittedName>
        <fullName evidence="1">Uncharacterized protein</fullName>
    </submittedName>
</protein>
<sequence length="1085" mass="122798">MKSALHYLPTDHTYSFYAAAEMDTVGWRGFRPRGTLRSNSLSLGEAWNNKGIFVFAAAEPNYDDLNEAIKPLGDQHDETWLIWLNPDGSIQQPIVRLKPNRPSDYSTSVYYNVSLGNSIWFSIDGNTAVKFNSDKEQLEFIFNSESKNIKFMEDIDKQLLIQSVAVLLPFGGKDGGTFRFTVKIASEELNNKLNLGLKYFYFKKGEPTETERFYPVFEPTPGLNLIFRVSLDPTDPYNREFARLPHAGLRSYMAFDRTEDSKVPLLPSHFRTSFGHKITLFPQLEFDEQSIPEEPRPMADSALLVFSPDYSQTAYTIPQGHFFLSIENAVQSTNLLCGTTGTETVIFNPAFGTYAGDRMLFVPGCAAFWPADPANSGELLSVPELGNSASTAWISIRPSENRLPESPPIVYSSQPEEEPHYRPLADGVSRFHEPKLYDWMEEAHSVPLVPLQGIQRENDSAMKAALNFERIAIAPNRKRFMDRFSESARAARTADSSSEDGWSATPQGLLVSESAGSWETLMLGQNDRNPDSSTLGPERERLEFLGLSNTFRNTMLSSRLFLVMSINSTTHWNQFNNKISISDWPFQINIPESLPGDPDNRDNRNIVIMKYAPGKLAEWLKQPALWGNPEQFNKQQLDKLSDALISYCRVDEEEDQLPPELIPFHRLCHKSDWTGILALNVDIRKEDMPKELIGLLGGINPQKPFRAHHIGLNGGRVEWKAGGLSMDKLSSWFGYIHYQDDVNVWGSQPFGFRVTELKARFENSNIETFESKMQLLIRKLYETEMFIGDANQDPVVTLTGSIERHEGVPSYVFQTDNATIANMKGNHPILEAIKMIKVSFQTTDATDIKNIKSRFSIWGWKSFIEKLIGPIYNMDILGYGEGDNGLLFNNLGITMEFSVSDPFTPPTFDFDPFHIEFDPDKSAQRINSLGDHFPLRLRKLMVAKNIDEWKQAGYMEIKLDGVGGSHHDDNWYGLEYAINLGTLGKLVPEGALVGSFLIGWNAYEEVYCGIKIPGVDPSRGMMVLQEMLNLVMPNAFKLSVSENNKYRIATEASVNLFGKRYDFNLGFYEDPQNKKRLGWYATTNI</sequence>
<name>A0A2R9SSW3_9BACL</name>
<gene>
    <name evidence="1" type="ORF">PVOR_19274</name>
</gene>
<organism evidence="1 2">
    <name type="scientific">Paenibacillus vortex V453</name>
    <dbReference type="NCBI Taxonomy" id="715225"/>
    <lineage>
        <taxon>Bacteria</taxon>
        <taxon>Bacillati</taxon>
        <taxon>Bacillota</taxon>
        <taxon>Bacilli</taxon>
        <taxon>Bacillales</taxon>
        <taxon>Paenibacillaceae</taxon>
        <taxon>Paenibacillus</taxon>
    </lineage>
</organism>
<dbReference type="AlphaFoldDB" id="A0A2R9SSW3"/>
<evidence type="ECO:0000313" key="2">
    <source>
        <dbReference type="Proteomes" id="UP000003094"/>
    </source>
</evidence>
<accession>A0A2R9SSW3</accession>
<evidence type="ECO:0000313" key="1">
    <source>
        <dbReference type="EMBL" id="EFU40453.1"/>
    </source>
</evidence>
<dbReference type="EMBL" id="ADHJ01000034">
    <property type="protein sequence ID" value="EFU40453.1"/>
    <property type="molecule type" value="Genomic_DNA"/>
</dbReference>
<reference evidence="1 2" key="1">
    <citation type="journal article" date="2010" name="BMC Genomics">
        <title>Genome sequence of the pattern forming Paenibacillus vortex bacterium reveals potential for thriving in complex environments.</title>
        <authorList>
            <person name="Sirota-Madi A."/>
            <person name="Olender T."/>
            <person name="Helman Y."/>
            <person name="Ingham C."/>
            <person name="Brainis I."/>
            <person name="Roth D."/>
            <person name="Hagi E."/>
            <person name="Brodsky L."/>
            <person name="Leshkowitz D."/>
            <person name="Galatenko V."/>
            <person name="Nikolaev V."/>
            <person name="Mugasimangalam R.C."/>
            <person name="Bransburg-Zabary S."/>
            <person name="Gutnick D.L."/>
            <person name="Lancet D."/>
            <person name="Ben-Jacob E."/>
        </authorList>
    </citation>
    <scope>NUCLEOTIDE SEQUENCE [LARGE SCALE GENOMIC DNA]</scope>
    <source>
        <strain evidence="1 2">V453</strain>
    </source>
</reference>
<dbReference type="RefSeq" id="WP_006210683.1">
    <property type="nucleotide sequence ID" value="NZ_ADHJ01000034.1"/>
</dbReference>